<dbReference type="EMBL" id="AACS02000004">
    <property type="protein sequence ID" value="EAU85198.2"/>
    <property type="molecule type" value="Genomic_DNA"/>
</dbReference>
<evidence type="ECO:0008006" key="5">
    <source>
        <dbReference type="Google" id="ProtNLM"/>
    </source>
</evidence>
<name>A8NV90_COPC7</name>
<dbReference type="GeneID" id="6013173"/>
<dbReference type="HOGENOM" id="CLU_1310046_0_0_1"/>
<sequence>MRLSLLSLFSFALQVLTTSAATPTFSLARRQLPSQLEDVPEECQKHCKEGIKIHEKCGEHPQDSEEYFICVCEVETIIALHKCFKCISSDEAQEAVNVTDHDFFLDLHHYPTDFAQFCADNNHEIRELERDEFGNINISDDISDDVSEWAEDDDTFDYDDTEATRVSTAEGTVRTGYNVTQQESDAVSNPGIGVGLVVFLGVGFGAVFIA</sequence>
<dbReference type="VEuPathDB" id="FungiDB:CC1G_06214"/>
<keyword evidence="2" id="KW-0732">Signal</keyword>
<gene>
    <name evidence="3" type="ORF">CC1G_06214</name>
</gene>
<dbReference type="Proteomes" id="UP000001861">
    <property type="component" value="Unassembled WGS sequence"/>
</dbReference>
<evidence type="ECO:0000256" key="1">
    <source>
        <dbReference type="SAM" id="Phobius"/>
    </source>
</evidence>
<keyword evidence="1" id="KW-0812">Transmembrane</keyword>
<dbReference type="InParanoid" id="A8NV90"/>
<evidence type="ECO:0000313" key="4">
    <source>
        <dbReference type="Proteomes" id="UP000001861"/>
    </source>
</evidence>
<keyword evidence="4" id="KW-1185">Reference proteome</keyword>
<evidence type="ECO:0000256" key="2">
    <source>
        <dbReference type="SAM" id="SignalP"/>
    </source>
</evidence>
<comment type="caution">
    <text evidence="3">The sequence shown here is derived from an EMBL/GenBank/DDBJ whole genome shotgun (WGS) entry which is preliminary data.</text>
</comment>
<dbReference type="AlphaFoldDB" id="A8NV90"/>
<feature type="transmembrane region" description="Helical" evidence="1">
    <location>
        <begin position="191"/>
        <end position="209"/>
    </location>
</feature>
<proteinExistence type="predicted"/>
<protein>
    <recommendedName>
        <fullName evidence="5">Extracellular membrane protein CFEM domain-containing protein</fullName>
    </recommendedName>
</protein>
<feature type="chain" id="PRO_5002727422" description="Extracellular membrane protein CFEM domain-containing protein" evidence="2">
    <location>
        <begin position="21"/>
        <end position="210"/>
    </location>
</feature>
<evidence type="ECO:0000313" key="3">
    <source>
        <dbReference type="EMBL" id="EAU85198.2"/>
    </source>
</evidence>
<keyword evidence="1" id="KW-1133">Transmembrane helix</keyword>
<keyword evidence="1" id="KW-0472">Membrane</keyword>
<dbReference type="RefSeq" id="XP_001836627.2">
    <property type="nucleotide sequence ID" value="XM_001836575.2"/>
</dbReference>
<feature type="signal peptide" evidence="2">
    <location>
        <begin position="1"/>
        <end position="20"/>
    </location>
</feature>
<dbReference type="KEGG" id="cci:CC1G_06214"/>
<reference evidence="3 4" key="1">
    <citation type="journal article" date="2010" name="Proc. Natl. Acad. Sci. U.S.A.">
        <title>Insights into evolution of multicellular fungi from the assembled chromosomes of the mushroom Coprinopsis cinerea (Coprinus cinereus).</title>
        <authorList>
            <person name="Stajich J.E."/>
            <person name="Wilke S.K."/>
            <person name="Ahren D."/>
            <person name="Au C.H."/>
            <person name="Birren B.W."/>
            <person name="Borodovsky M."/>
            <person name="Burns C."/>
            <person name="Canback B."/>
            <person name="Casselton L.A."/>
            <person name="Cheng C.K."/>
            <person name="Deng J."/>
            <person name="Dietrich F.S."/>
            <person name="Fargo D.C."/>
            <person name="Farman M.L."/>
            <person name="Gathman A.C."/>
            <person name="Goldberg J."/>
            <person name="Guigo R."/>
            <person name="Hoegger P.J."/>
            <person name="Hooker J.B."/>
            <person name="Huggins A."/>
            <person name="James T.Y."/>
            <person name="Kamada T."/>
            <person name="Kilaru S."/>
            <person name="Kodira C."/>
            <person name="Kues U."/>
            <person name="Kupfer D."/>
            <person name="Kwan H.S."/>
            <person name="Lomsadze A."/>
            <person name="Li W."/>
            <person name="Lilly W.W."/>
            <person name="Ma L.J."/>
            <person name="Mackey A.J."/>
            <person name="Manning G."/>
            <person name="Martin F."/>
            <person name="Muraguchi H."/>
            <person name="Natvig D.O."/>
            <person name="Palmerini H."/>
            <person name="Ramesh M.A."/>
            <person name="Rehmeyer C.J."/>
            <person name="Roe B.A."/>
            <person name="Shenoy N."/>
            <person name="Stanke M."/>
            <person name="Ter-Hovhannisyan V."/>
            <person name="Tunlid A."/>
            <person name="Velagapudi R."/>
            <person name="Vision T.J."/>
            <person name="Zeng Q."/>
            <person name="Zolan M.E."/>
            <person name="Pukkila P.J."/>
        </authorList>
    </citation>
    <scope>NUCLEOTIDE SEQUENCE [LARGE SCALE GENOMIC DNA]</scope>
    <source>
        <strain evidence="4">Okayama-7 / 130 / ATCC MYA-4618 / FGSC 9003</strain>
    </source>
</reference>
<accession>A8NV90</accession>
<organism evidence="3 4">
    <name type="scientific">Coprinopsis cinerea (strain Okayama-7 / 130 / ATCC MYA-4618 / FGSC 9003)</name>
    <name type="common">Inky cap fungus</name>
    <name type="synonym">Hormographiella aspergillata</name>
    <dbReference type="NCBI Taxonomy" id="240176"/>
    <lineage>
        <taxon>Eukaryota</taxon>
        <taxon>Fungi</taxon>
        <taxon>Dikarya</taxon>
        <taxon>Basidiomycota</taxon>
        <taxon>Agaricomycotina</taxon>
        <taxon>Agaricomycetes</taxon>
        <taxon>Agaricomycetidae</taxon>
        <taxon>Agaricales</taxon>
        <taxon>Agaricineae</taxon>
        <taxon>Psathyrellaceae</taxon>
        <taxon>Coprinopsis</taxon>
    </lineage>
</organism>